<reference evidence="2" key="1">
    <citation type="journal article" date="2023" name="Mol. Phylogenet. Evol.">
        <title>Genome-scale phylogeny and comparative genomics of the fungal order Sordariales.</title>
        <authorList>
            <person name="Hensen N."/>
            <person name="Bonometti L."/>
            <person name="Westerberg I."/>
            <person name="Brannstrom I.O."/>
            <person name="Guillou S."/>
            <person name="Cros-Aarteil S."/>
            <person name="Calhoun S."/>
            <person name="Haridas S."/>
            <person name="Kuo A."/>
            <person name="Mondo S."/>
            <person name="Pangilinan J."/>
            <person name="Riley R."/>
            <person name="LaButti K."/>
            <person name="Andreopoulos B."/>
            <person name="Lipzen A."/>
            <person name="Chen C."/>
            <person name="Yan M."/>
            <person name="Daum C."/>
            <person name="Ng V."/>
            <person name="Clum A."/>
            <person name="Steindorff A."/>
            <person name="Ohm R.A."/>
            <person name="Martin F."/>
            <person name="Silar P."/>
            <person name="Natvig D.O."/>
            <person name="Lalanne C."/>
            <person name="Gautier V."/>
            <person name="Ament-Velasquez S.L."/>
            <person name="Kruys A."/>
            <person name="Hutchinson M.I."/>
            <person name="Powell A.J."/>
            <person name="Barry K."/>
            <person name="Miller A.N."/>
            <person name="Grigoriev I.V."/>
            <person name="Debuchy R."/>
            <person name="Gladieux P."/>
            <person name="Hiltunen Thoren M."/>
            <person name="Johannesson H."/>
        </authorList>
    </citation>
    <scope>NUCLEOTIDE SEQUENCE</scope>
    <source>
        <strain evidence="2">CBS 955.72</strain>
    </source>
</reference>
<protein>
    <submittedName>
        <fullName evidence="2">Uncharacterized protein</fullName>
    </submittedName>
</protein>
<gene>
    <name evidence="2" type="ORF">B0T25DRAFT_552275</name>
</gene>
<accession>A0AAJ0HBI7</accession>
<feature type="compositionally biased region" description="Low complexity" evidence="1">
    <location>
        <begin position="328"/>
        <end position="339"/>
    </location>
</feature>
<dbReference type="AlphaFoldDB" id="A0AAJ0HBI7"/>
<dbReference type="Proteomes" id="UP001275084">
    <property type="component" value="Unassembled WGS sequence"/>
</dbReference>
<organism evidence="2 3">
    <name type="scientific">Lasiosphaeria hispida</name>
    <dbReference type="NCBI Taxonomy" id="260671"/>
    <lineage>
        <taxon>Eukaryota</taxon>
        <taxon>Fungi</taxon>
        <taxon>Dikarya</taxon>
        <taxon>Ascomycota</taxon>
        <taxon>Pezizomycotina</taxon>
        <taxon>Sordariomycetes</taxon>
        <taxon>Sordariomycetidae</taxon>
        <taxon>Sordariales</taxon>
        <taxon>Lasiosphaeriaceae</taxon>
        <taxon>Lasiosphaeria</taxon>
    </lineage>
</organism>
<feature type="region of interest" description="Disordered" evidence="1">
    <location>
        <begin position="180"/>
        <end position="214"/>
    </location>
</feature>
<name>A0AAJ0HBI7_9PEZI</name>
<sequence>MSYQPMPFRSDATSVLSLAQTVADDFSRAPAVFSPGEHAAIELISELRSYQQFHSTRSSNNNNHPNSQANFESSLTANLRPCRDALKTMLDIRQKYGRDAKLGFADSIRWRLDEEQFKQQAASLRQDTARLRELVQELQRSAVVSSTRQQQQQPSRDHGFGAPALHTQTTVSIGGIQYASYPPQHTQRTSTTSFTSPSTSQNQNQTPTEMCPNGSGCRTPRCHLDYLHPNAPPCGNGKNCGVRNCDKWHPKSTLCPKGPSCPMVGCDKAHPWPREPPVPPVSYPPDEGSFSSFSNTMTDVSSTMGSRSPQPSEWDSRGAPTRQMPWRGTGTTLTTGPVTQPGGPIVVTGRLSCFSLTLGSVLVLMLTLKKFNRLSGTETQETQTTVTQAAKVGAS</sequence>
<evidence type="ECO:0000313" key="3">
    <source>
        <dbReference type="Proteomes" id="UP001275084"/>
    </source>
</evidence>
<feature type="compositionally biased region" description="Polar residues" evidence="1">
    <location>
        <begin position="298"/>
        <end position="313"/>
    </location>
</feature>
<keyword evidence="3" id="KW-1185">Reference proteome</keyword>
<proteinExistence type="predicted"/>
<dbReference type="EMBL" id="JAUIQD010000006">
    <property type="protein sequence ID" value="KAK3346553.1"/>
    <property type="molecule type" value="Genomic_DNA"/>
</dbReference>
<feature type="region of interest" description="Disordered" evidence="1">
    <location>
        <begin position="298"/>
        <end position="339"/>
    </location>
</feature>
<evidence type="ECO:0000313" key="2">
    <source>
        <dbReference type="EMBL" id="KAK3346553.1"/>
    </source>
</evidence>
<evidence type="ECO:0000256" key="1">
    <source>
        <dbReference type="SAM" id="MobiDB-lite"/>
    </source>
</evidence>
<comment type="caution">
    <text evidence="2">The sequence shown here is derived from an EMBL/GenBank/DDBJ whole genome shotgun (WGS) entry which is preliminary data.</text>
</comment>
<reference evidence="2" key="2">
    <citation type="submission" date="2023-06" db="EMBL/GenBank/DDBJ databases">
        <authorList>
            <consortium name="Lawrence Berkeley National Laboratory"/>
            <person name="Haridas S."/>
            <person name="Hensen N."/>
            <person name="Bonometti L."/>
            <person name="Westerberg I."/>
            <person name="Brannstrom I.O."/>
            <person name="Guillou S."/>
            <person name="Cros-Aarteil S."/>
            <person name="Calhoun S."/>
            <person name="Kuo A."/>
            <person name="Mondo S."/>
            <person name="Pangilinan J."/>
            <person name="Riley R."/>
            <person name="Labutti K."/>
            <person name="Andreopoulos B."/>
            <person name="Lipzen A."/>
            <person name="Chen C."/>
            <person name="Yanf M."/>
            <person name="Daum C."/>
            <person name="Ng V."/>
            <person name="Clum A."/>
            <person name="Steindorff A."/>
            <person name="Ohm R."/>
            <person name="Martin F."/>
            <person name="Silar P."/>
            <person name="Natvig D."/>
            <person name="Lalanne C."/>
            <person name="Gautier V."/>
            <person name="Ament-Velasquez S.L."/>
            <person name="Kruys A."/>
            <person name="Hutchinson M.I."/>
            <person name="Powell A.J."/>
            <person name="Barry K."/>
            <person name="Miller A.N."/>
            <person name="Grigoriev I.V."/>
            <person name="Debuchy R."/>
            <person name="Gladieux P."/>
            <person name="Thoren M.H."/>
            <person name="Johannesson H."/>
        </authorList>
    </citation>
    <scope>NUCLEOTIDE SEQUENCE</scope>
    <source>
        <strain evidence="2">CBS 955.72</strain>
    </source>
</reference>
<feature type="compositionally biased region" description="Low complexity" evidence="1">
    <location>
        <begin position="184"/>
        <end position="208"/>
    </location>
</feature>
<dbReference type="Gene3D" id="4.10.1000.40">
    <property type="match status" value="1"/>
</dbReference>